<sequence length="255" mass="28489">MGKVVDARLTERKKEQYMSAISAPSSKITLSARQLKDLATKVGNELSAVERWSKPFSPDTNASTFNLLCLYFSGDSRMLQSGIHPDKGLCLRGPVGCGKSVPMRILSYSPNFALEGQCINPVANFQFISTEQIRTLCDNGTSPNIYANLRQASANFKHLTSQNYIGWCIDDVGSEDMGKYKKSYIANILDEIERSQKGNYHYFHITTNLDDEKFAAAYGDRLLSRLYQMFNVIDFPSDAPDLRRASVNLGGEIQL</sequence>
<dbReference type="EMBL" id="CP030850">
    <property type="protein sequence ID" value="AXE16237.1"/>
    <property type="molecule type" value="Genomic_DNA"/>
</dbReference>
<reference evidence="1 3" key="1">
    <citation type="submission" date="2018-07" db="EMBL/GenBank/DDBJ databases">
        <title>Genome sequencing of Runella.</title>
        <authorList>
            <person name="Baek M.-G."/>
            <person name="Yi H."/>
        </authorList>
    </citation>
    <scope>NUCLEOTIDE SEQUENCE [LARGE SCALE GENOMIC DNA]</scope>
    <source>
        <strain evidence="1 3">HYN0085</strain>
    </source>
</reference>
<dbReference type="OrthoDB" id="835620at2"/>
<name>A0A344TC66_9BACT</name>
<evidence type="ECO:0000313" key="1">
    <source>
        <dbReference type="EMBL" id="AXE16237.1"/>
    </source>
</evidence>
<dbReference type="AlphaFoldDB" id="A0A344TC66"/>
<dbReference type="KEGG" id="run:DR864_00120"/>
<proteinExistence type="predicted"/>
<evidence type="ECO:0000313" key="2">
    <source>
        <dbReference type="EMBL" id="AXE16292.1"/>
    </source>
</evidence>
<dbReference type="Gene3D" id="3.40.50.300">
    <property type="entry name" value="P-loop containing nucleotide triphosphate hydrolases"/>
    <property type="match status" value="1"/>
</dbReference>
<gene>
    <name evidence="1" type="ORF">DR864_00120</name>
    <name evidence="2" type="ORF">DR864_00395</name>
</gene>
<keyword evidence="3" id="KW-1185">Reference proteome</keyword>
<dbReference type="KEGG" id="run:DR864_00395"/>
<protein>
    <submittedName>
        <fullName evidence="1">Uncharacterized protein</fullName>
    </submittedName>
</protein>
<organism evidence="1 3">
    <name type="scientific">Runella rosea</name>
    <dbReference type="NCBI Taxonomy" id="2259595"/>
    <lineage>
        <taxon>Bacteria</taxon>
        <taxon>Pseudomonadati</taxon>
        <taxon>Bacteroidota</taxon>
        <taxon>Cytophagia</taxon>
        <taxon>Cytophagales</taxon>
        <taxon>Spirosomataceae</taxon>
        <taxon>Runella</taxon>
    </lineage>
</organism>
<dbReference type="SUPFAM" id="SSF52540">
    <property type="entry name" value="P-loop containing nucleoside triphosphate hydrolases"/>
    <property type="match status" value="1"/>
</dbReference>
<accession>A0A344TC66</accession>
<dbReference type="EMBL" id="CP030850">
    <property type="protein sequence ID" value="AXE16292.1"/>
    <property type="molecule type" value="Genomic_DNA"/>
</dbReference>
<dbReference type="Proteomes" id="UP000251993">
    <property type="component" value="Chromosome"/>
</dbReference>
<dbReference type="InterPro" id="IPR027417">
    <property type="entry name" value="P-loop_NTPase"/>
</dbReference>
<evidence type="ECO:0000313" key="3">
    <source>
        <dbReference type="Proteomes" id="UP000251993"/>
    </source>
</evidence>